<evidence type="ECO:0000313" key="2">
    <source>
        <dbReference type="Proteomes" id="UP000176939"/>
    </source>
</evidence>
<dbReference type="EMBL" id="MGFQ01000024">
    <property type="protein sequence ID" value="OGM09227.1"/>
    <property type="molecule type" value="Genomic_DNA"/>
</dbReference>
<accession>A0A1F7X2L6</accession>
<organism evidence="1 2">
    <name type="scientific">Candidatus Woesebacteria bacterium RBG_13_36_22</name>
    <dbReference type="NCBI Taxonomy" id="1802478"/>
    <lineage>
        <taxon>Bacteria</taxon>
        <taxon>Candidatus Woeseibacteriota</taxon>
    </lineage>
</organism>
<name>A0A1F7X2L6_9BACT</name>
<reference evidence="1 2" key="1">
    <citation type="journal article" date="2016" name="Nat. Commun.">
        <title>Thousands of microbial genomes shed light on interconnected biogeochemical processes in an aquifer system.</title>
        <authorList>
            <person name="Anantharaman K."/>
            <person name="Brown C.T."/>
            <person name="Hug L.A."/>
            <person name="Sharon I."/>
            <person name="Castelle C.J."/>
            <person name="Probst A.J."/>
            <person name="Thomas B.C."/>
            <person name="Singh A."/>
            <person name="Wilkins M.J."/>
            <person name="Karaoz U."/>
            <person name="Brodie E.L."/>
            <person name="Williams K.H."/>
            <person name="Hubbard S.S."/>
            <person name="Banfield J.F."/>
        </authorList>
    </citation>
    <scope>NUCLEOTIDE SEQUENCE [LARGE SCALE GENOMIC DNA]</scope>
</reference>
<evidence type="ECO:0000313" key="1">
    <source>
        <dbReference type="EMBL" id="OGM09227.1"/>
    </source>
</evidence>
<gene>
    <name evidence="1" type="ORF">A2Z67_04790</name>
</gene>
<protein>
    <submittedName>
        <fullName evidence="1">Uncharacterized protein</fullName>
    </submittedName>
</protein>
<dbReference type="Proteomes" id="UP000176939">
    <property type="component" value="Unassembled WGS sequence"/>
</dbReference>
<comment type="caution">
    <text evidence="1">The sequence shown here is derived from an EMBL/GenBank/DDBJ whole genome shotgun (WGS) entry which is preliminary data.</text>
</comment>
<dbReference type="AlphaFoldDB" id="A0A1F7X2L6"/>
<proteinExistence type="predicted"/>
<sequence>MSEEFKICDKALDRCHKKDVFRRDYQRCLENRVCPQCGDDLLLVERNAINGFKTREQAINAMQCGDSITEKSHIKCWSTFKCSNSECNFSTEKKRRV</sequence>